<proteinExistence type="predicted"/>
<gene>
    <name evidence="1" type="ORF">UFOVP1169_52</name>
</gene>
<accession>A0A6J5R3C9</accession>
<reference evidence="1" key="1">
    <citation type="submission" date="2020-05" db="EMBL/GenBank/DDBJ databases">
        <authorList>
            <person name="Chiriac C."/>
            <person name="Salcher M."/>
            <person name="Ghai R."/>
            <person name="Kavagutti S V."/>
        </authorList>
    </citation>
    <scope>NUCLEOTIDE SEQUENCE</scope>
</reference>
<dbReference type="EMBL" id="LR797114">
    <property type="protein sequence ID" value="CAB4188068.1"/>
    <property type="molecule type" value="Genomic_DNA"/>
</dbReference>
<evidence type="ECO:0000313" key="1">
    <source>
        <dbReference type="EMBL" id="CAB4188068.1"/>
    </source>
</evidence>
<protein>
    <submittedName>
        <fullName evidence="1">Uncharacterized protein</fullName>
    </submittedName>
</protein>
<sequence>MIGLIKAVFGALGAIFGYFRDRQLINAGRSEQALENSQETLDIIAKVAVPITDADRSRVWDRLQAKYGPKPSVPTDPVA</sequence>
<organism evidence="1">
    <name type="scientific">uncultured Caudovirales phage</name>
    <dbReference type="NCBI Taxonomy" id="2100421"/>
    <lineage>
        <taxon>Viruses</taxon>
        <taxon>Duplodnaviria</taxon>
        <taxon>Heunggongvirae</taxon>
        <taxon>Uroviricota</taxon>
        <taxon>Caudoviricetes</taxon>
        <taxon>Peduoviridae</taxon>
        <taxon>Maltschvirus</taxon>
        <taxon>Maltschvirus maltsch</taxon>
    </lineage>
</organism>
<name>A0A6J5R3C9_9CAUD</name>